<evidence type="ECO:0000313" key="3">
    <source>
        <dbReference type="Proteomes" id="UP001521137"/>
    </source>
</evidence>
<name>A0ABS9D6E3_9ALTE</name>
<comment type="caution">
    <text evidence="2">The sequence shown here is derived from an EMBL/GenBank/DDBJ whole genome shotgun (WGS) entry which is preliminary data.</text>
</comment>
<proteinExistence type="predicted"/>
<organism evidence="2 3">
    <name type="scientific">Paraglaciecola algarum</name>
    <dbReference type="NCBI Taxonomy" id="3050085"/>
    <lineage>
        <taxon>Bacteria</taxon>
        <taxon>Pseudomonadati</taxon>
        <taxon>Pseudomonadota</taxon>
        <taxon>Gammaproteobacteria</taxon>
        <taxon>Alteromonadales</taxon>
        <taxon>Alteromonadaceae</taxon>
        <taxon>Paraglaciecola</taxon>
    </lineage>
</organism>
<dbReference type="Proteomes" id="UP001521137">
    <property type="component" value="Unassembled WGS sequence"/>
</dbReference>
<keyword evidence="1" id="KW-0732">Signal</keyword>
<evidence type="ECO:0000313" key="2">
    <source>
        <dbReference type="EMBL" id="MCF2948000.1"/>
    </source>
</evidence>
<reference evidence="2 3" key="1">
    <citation type="submission" date="2022-01" db="EMBL/GenBank/DDBJ databases">
        <title>Paraglaciecola sp. G1-23.</title>
        <authorList>
            <person name="Jin M.S."/>
            <person name="Han D.M."/>
            <person name="Kim H.M."/>
            <person name="Jeon C.O."/>
        </authorList>
    </citation>
    <scope>NUCLEOTIDE SEQUENCE [LARGE SCALE GENOMIC DNA]</scope>
    <source>
        <strain evidence="2 3">G1-23</strain>
    </source>
</reference>
<keyword evidence="3" id="KW-1185">Reference proteome</keyword>
<dbReference type="Pfam" id="PF20531">
    <property type="entry name" value="DUF6746"/>
    <property type="match status" value="1"/>
</dbReference>
<accession>A0ABS9D6E3</accession>
<feature type="chain" id="PRO_5045994674" evidence="1">
    <location>
        <begin position="21"/>
        <end position="125"/>
    </location>
</feature>
<sequence>MRNQFATSLLLASISFTIFATDVDHFKGTPSPDLKSALCNLQKFDNTLKTITDKPLSANDMVQIHQLTYTLEVALQKVQQELKVAAEELEKVHKGSEVVSKEQVNTAAKKYLSKTQVLTSNLNCE</sequence>
<feature type="signal peptide" evidence="1">
    <location>
        <begin position="1"/>
        <end position="20"/>
    </location>
</feature>
<dbReference type="InterPro" id="IPR046634">
    <property type="entry name" value="DUF6746"/>
</dbReference>
<dbReference type="RefSeq" id="WP_235311555.1">
    <property type="nucleotide sequence ID" value="NZ_JAKGAS010000003.1"/>
</dbReference>
<dbReference type="EMBL" id="JAKGAS010000003">
    <property type="protein sequence ID" value="MCF2948000.1"/>
    <property type="molecule type" value="Genomic_DNA"/>
</dbReference>
<protein>
    <submittedName>
        <fullName evidence="2">Uncharacterized protein</fullName>
    </submittedName>
</protein>
<gene>
    <name evidence="2" type="ORF">L0668_07770</name>
</gene>
<evidence type="ECO:0000256" key="1">
    <source>
        <dbReference type="SAM" id="SignalP"/>
    </source>
</evidence>